<dbReference type="EMBL" id="CM011683">
    <property type="protein sequence ID" value="TMS14493.1"/>
    <property type="molecule type" value="Genomic_DNA"/>
</dbReference>
<accession>A0ACD3R560</accession>
<comment type="caution">
    <text evidence="1">The sequence shown here is derived from an EMBL/GenBank/DDBJ whole genome shotgun (WGS) entry which is preliminary data.</text>
</comment>
<evidence type="ECO:0000313" key="1">
    <source>
        <dbReference type="EMBL" id="TMS14493.1"/>
    </source>
</evidence>
<protein>
    <submittedName>
        <fullName evidence="1">Uncharacterized protein</fullName>
    </submittedName>
</protein>
<organism evidence="1 2">
    <name type="scientific">Larimichthys crocea</name>
    <name type="common">Large yellow croaker</name>
    <name type="synonym">Pseudosciaena crocea</name>
    <dbReference type="NCBI Taxonomy" id="215358"/>
    <lineage>
        <taxon>Eukaryota</taxon>
        <taxon>Metazoa</taxon>
        <taxon>Chordata</taxon>
        <taxon>Craniata</taxon>
        <taxon>Vertebrata</taxon>
        <taxon>Euteleostomi</taxon>
        <taxon>Actinopterygii</taxon>
        <taxon>Neopterygii</taxon>
        <taxon>Teleostei</taxon>
        <taxon>Neoteleostei</taxon>
        <taxon>Acanthomorphata</taxon>
        <taxon>Eupercaria</taxon>
        <taxon>Sciaenidae</taxon>
        <taxon>Larimichthys</taxon>
    </lineage>
</organism>
<gene>
    <name evidence="1" type="ORF">E3U43_022973</name>
</gene>
<sequence>AERKMSSACLLLQQPSYGAAPWSCPPTVSCSSDTNSSRTSLWRPWLSTGRDGSERCPRSKLSSPYSRPSVPGCFSSDGKAQAFQHPVRLYWPKSKSFDYLYSDGEALLRNFPVQATISFYEESDSEDESEEDEDDDSEECLKQPSHFTSYN</sequence>
<name>A0ACD3R560_LARCR</name>
<reference evidence="1" key="1">
    <citation type="submission" date="2018-11" db="EMBL/GenBank/DDBJ databases">
        <title>The sequence and de novo assembly of Larimichthys crocea genome using PacBio and Hi-C technologies.</title>
        <authorList>
            <person name="Xu P."/>
            <person name="Chen B."/>
            <person name="Zhou Z."/>
            <person name="Ke Q."/>
            <person name="Wu Y."/>
            <person name="Bai H."/>
            <person name="Pu F."/>
        </authorList>
    </citation>
    <scope>NUCLEOTIDE SEQUENCE</scope>
    <source>
        <tissue evidence="1">Muscle</tissue>
    </source>
</reference>
<feature type="non-terminal residue" evidence="1">
    <location>
        <position position="1"/>
    </location>
</feature>
<dbReference type="Proteomes" id="UP000793456">
    <property type="component" value="Chromosome X"/>
</dbReference>
<keyword evidence="2" id="KW-1185">Reference proteome</keyword>
<evidence type="ECO:0000313" key="2">
    <source>
        <dbReference type="Proteomes" id="UP000793456"/>
    </source>
</evidence>
<proteinExistence type="predicted"/>